<proteinExistence type="predicted"/>
<protein>
    <submittedName>
        <fullName evidence="2">Uncharacterized protein</fullName>
    </submittedName>
</protein>
<organism evidence="2 3">
    <name type="scientific">Streptomyces ipomoeae 91-03</name>
    <dbReference type="NCBI Taxonomy" id="698759"/>
    <lineage>
        <taxon>Bacteria</taxon>
        <taxon>Bacillati</taxon>
        <taxon>Actinomycetota</taxon>
        <taxon>Actinomycetes</taxon>
        <taxon>Kitasatosporales</taxon>
        <taxon>Streptomycetaceae</taxon>
        <taxon>Streptomyces</taxon>
    </lineage>
</organism>
<evidence type="ECO:0000313" key="3">
    <source>
        <dbReference type="Proteomes" id="UP000010411"/>
    </source>
</evidence>
<reference evidence="2 3" key="1">
    <citation type="submission" date="2012-11" db="EMBL/GenBank/DDBJ databases">
        <authorList>
            <person name="Huguet-Tapia J.C."/>
            <person name="Durkin A.S."/>
            <person name="Pettis G.S."/>
            <person name="Badger J.H."/>
        </authorList>
    </citation>
    <scope>NUCLEOTIDE SEQUENCE [LARGE SCALE GENOMIC DNA]</scope>
    <source>
        <strain evidence="2 3">91-03</strain>
    </source>
</reference>
<name>L1L0C9_9ACTN</name>
<gene>
    <name evidence="2" type="ORF">STRIP9103_06848</name>
</gene>
<dbReference type="PATRIC" id="fig|698759.3.peg.3330"/>
<feature type="region of interest" description="Disordered" evidence="1">
    <location>
        <begin position="45"/>
        <end position="84"/>
    </location>
</feature>
<dbReference type="AlphaFoldDB" id="L1L0C9"/>
<dbReference type="Proteomes" id="UP000010411">
    <property type="component" value="Unassembled WGS sequence"/>
</dbReference>
<keyword evidence="3" id="KW-1185">Reference proteome</keyword>
<dbReference type="EMBL" id="AEJC01000250">
    <property type="protein sequence ID" value="EKX66073.1"/>
    <property type="molecule type" value="Genomic_DNA"/>
</dbReference>
<evidence type="ECO:0000256" key="1">
    <source>
        <dbReference type="SAM" id="MobiDB-lite"/>
    </source>
</evidence>
<comment type="caution">
    <text evidence="2">The sequence shown here is derived from an EMBL/GenBank/DDBJ whole genome shotgun (WGS) entry which is preliminary data.</text>
</comment>
<accession>L1L0C9</accession>
<evidence type="ECO:0000313" key="2">
    <source>
        <dbReference type="EMBL" id="EKX66073.1"/>
    </source>
</evidence>
<sequence length="84" mass="8768">MRAVPPGGGCCRCRIGGAGHGCPPRRRRRRLSALPACGSRPVGWRKTVSGGGDGLPRMREWGPGRKRVLPGGERGSRRAGAGAP</sequence>